<comment type="subcellular location">
    <subcellularLocation>
        <location evidence="1">Golgi apparatus membrane</location>
        <topology evidence="1">Single-pass type I membrane protein</topology>
    </subcellularLocation>
</comment>
<evidence type="ECO:0000256" key="9">
    <source>
        <dbReference type="SAM" id="MobiDB-lite"/>
    </source>
</evidence>
<evidence type="ECO:0000256" key="7">
    <source>
        <dbReference type="ARBA" id="ARBA00023136"/>
    </source>
</evidence>
<proteinExistence type="inferred from homology"/>
<dbReference type="KEGG" id="hazt:108669656"/>
<accession>A0A8B7NFZ0</accession>
<evidence type="ECO:0000313" key="13">
    <source>
        <dbReference type="RefSeq" id="XP_018012540.1"/>
    </source>
</evidence>
<keyword evidence="7 10" id="KW-0472">Membrane</keyword>
<dbReference type="PANTHER" id="PTHR28652:SF2">
    <property type="entry name" value="TRANSMEMBRANE PROTEIN 59-LIKE PROTEIN"/>
    <property type="match status" value="1"/>
</dbReference>
<keyword evidence="12" id="KW-1185">Reference proteome</keyword>
<dbReference type="Pfam" id="PF12280">
    <property type="entry name" value="BSMAP"/>
    <property type="match status" value="1"/>
</dbReference>
<dbReference type="AlphaFoldDB" id="A0A8B7NFZ0"/>
<dbReference type="Proteomes" id="UP000694843">
    <property type="component" value="Unplaced"/>
</dbReference>
<gene>
    <name evidence="13" type="primary">LOC108669656</name>
</gene>
<evidence type="ECO:0000256" key="6">
    <source>
        <dbReference type="ARBA" id="ARBA00023034"/>
    </source>
</evidence>
<feature type="transmembrane region" description="Helical" evidence="10">
    <location>
        <begin position="255"/>
        <end position="282"/>
    </location>
</feature>
<name>A0A8B7NFZ0_HYAAZ</name>
<evidence type="ECO:0000256" key="8">
    <source>
        <dbReference type="ARBA" id="ARBA00023180"/>
    </source>
</evidence>
<evidence type="ECO:0000256" key="10">
    <source>
        <dbReference type="SAM" id="Phobius"/>
    </source>
</evidence>
<feature type="signal peptide" evidence="11">
    <location>
        <begin position="1"/>
        <end position="19"/>
    </location>
</feature>
<evidence type="ECO:0000256" key="2">
    <source>
        <dbReference type="ARBA" id="ARBA00009643"/>
    </source>
</evidence>
<evidence type="ECO:0000256" key="4">
    <source>
        <dbReference type="ARBA" id="ARBA00022729"/>
    </source>
</evidence>
<keyword evidence="4 11" id="KW-0732">Signal</keyword>
<reference evidence="13" key="1">
    <citation type="submission" date="2025-08" db="UniProtKB">
        <authorList>
            <consortium name="RefSeq"/>
        </authorList>
    </citation>
    <scope>IDENTIFICATION</scope>
    <source>
        <tissue evidence="13">Whole organism</tissue>
    </source>
</reference>
<evidence type="ECO:0000256" key="11">
    <source>
        <dbReference type="SAM" id="SignalP"/>
    </source>
</evidence>
<dbReference type="GO" id="GO:0000139">
    <property type="term" value="C:Golgi membrane"/>
    <property type="evidence" value="ECO:0007669"/>
    <property type="project" value="UniProtKB-SubCell"/>
</dbReference>
<comment type="similarity">
    <text evidence="2">Belongs to the TMEM59 family.</text>
</comment>
<keyword evidence="6" id="KW-0333">Golgi apparatus</keyword>
<dbReference type="OrthoDB" id="6371519at2759"/>
<evidence type="ECO:0000256" key="5">
    <source>
        <dbReference type="ARBA" id="ARBA00022989"/>
    </source>
</evidence>
<feature type="region of interest" description="Disordered" evidence="9">
    <location>
        <begin position="105"/>
        <end position="127"/>
    </location>
</feature>
<organism evidence="12 13">
    <name type="scientific">Hyalella azteca</name>
    <name type="common">Amphipod</name>
    <dbReference type="NCBI Taxonomy" id="294128"/>
    <lineage>
        <taxon>Eukaryota</taxon>
        <taxon>Metazoa</taxon>
        <taxon>Ecdysozoa</taxon>
        <taxon>Arthropoda</taxon>
        <taxon>Crustacea</taxon>
        <taxon>Multicrustacea</taxon>
        <taxon>Malacostraca</taxon>
        <taxon>Eumalacostraca</taxon>
        <taxon>Peracarida</taxon>
        <taxon>Amphipoda</taxon>
        <taxon>Senticaudata</taxon>
        <taxon>Talitrida</taxon>
        <taxon>Talitroidea</taxon>
        <taxon>Hyalellidae</taxon>
        <taxon>Hyalella</taxon>
    </lineage>
</organism>
<dbReference type="PANTHER" id="PTHR28652">
    <property type="entry name" value="TRANSMEMBRANE PROTEIN 59-LIKE PROTEIN"/>
    <property type="match status" value="1"/>
</dbReference>
<evidence type="ECO:0000313" key="12">
    <source>
        <dbReference type="Proteomes" id="UP000694843"/>
    </source>
</evidence>
<dbReference type="RefSeq" id="XP_018012540.1">
    <property type="nucleotide sequence ID" value="XM_018157051.2"/>
</dbReference>
<dbReference type="InterPro" id="IPR022065">
    <property type="entry name" value="Uncharacterised_TMEM59"/>
</dbReference>
<sequence length="340" mass="37088">MASVILKILFVATISAALAFDEQPSSLENDKNCEFYCKETSTVLSANSCARGCRFYAISKFLQPTGDVRSLCKNSCEEAYDLDNDNFNSCDEGCGQEFLLSKKPSPNLVDPKPQASAESGEDVSAAEGNVEGEGLQLHLMTPILQVRRVVSQVIGSIHILKQSMLTYFLRDDKTVIAVESQPEMIIEMAPHGGEDVGQSAEDSSFNLKPLDDTSNEISSWNLDSLNPFQSRQVEDSEAAAAEGVSRVSLQSSSHFAYLLHLLLLLAAIALSLLALSYCLAVARHQRRKEAKAANLATALQVEPLKLVRPEDLTKLCLLEDECQAPPLPQKHDFALTHASV</sequence>
<keyword evidence="8" id="KW-0325">Glycoprotein</keyword>
<protein>
    <submittedName>
        <fullName evidence="13">Uncharacterized protein LOC108669656</fullName>
    </submittedName>
</protein>
<keyword evidence="3 10" id="KW-0812">Transmembrane</keyword>
<feature type="chain" id="PRO_5034742172" evidence="11">
    <location>
        <begin position="20"/>
        <end position="340"/>
    </location>
</feature>
<keyword evidence="5 10" id="KW-1133">Transmembrane helix</keyword>
<evidence type="ECO:0000256" key="3">
    <source>
        <dbReference type="ARBA" id="ARBA00022692"/>
    </source>
</evidence>
<dbReference type="GeneID" id="108669656"/>
<evidence type="ECO:0000256" key="1">
    <source>
        <dbReference type="ARBA" id="ARBA00004614"/>
    </source>
</evidence>